<organism evidence="2 3">
    <name type="scientific">Dillenia turbinata</name>
    <dbReference type="NCBI Taxonomy" id="194707"/>
    <lineage>
        <taxon>Eukaryota</taxon>
        <taxon>Viridiplantae</taxon>
        <taxon>Streptophyta</taxon>
        <taxon>Embryophyta</taxon>
        <taxon>Tracheophyta</taxon>
        <taxon>Spermatophyta</taxon>
        <taxon>Magnoliopsida</taxon>
        <taxon>eudicotyledons</taxon>
        <taxon>Gunneridae</taxon>
        <taxon>Pentapetalae</taxon>
        <taxon>Dilleniales</taxon>
        <taxon>Dilleniaceae</taxon>
        <taxon>Dillenia</taxon>
    </lineage>
</organism>
<proteinExistence type="predicted"/>
<reference evidence="2 3" key="1">
    <citation type="submission" date="2023-12" db="EMBL/GenBank/DDBJ databases">
        <title>A high-quality genome assembly for Dillenia turbinata (Dilleniales).</title>
        <authorList>
            <person name="Chanderbali A."/>
        </authorList>
    </citation>
    <scope>NUCLEOTIDE SEQUENCE [LARGE SCALE GENOMIC DNA]</scope>
    <source>
        <strain evidence="2">LSX21</strain>
        <tissue evidence="2">Leaf</tissue>
    </source>
</reference>
<dbReference type="AlphaFoldDB" id="A0AAN8Z0W2"/>
<evidence type="ECO:0000256" key="1">
    <source>
        <dbReference type="SAM" id="MobiDB-lite"/>
    </source>
</evidence>
<dbReference type="Proteomes" id="UP001370490">
    <property type="component" value="Unassembled WGS sequence"/>
</dbReference>
<protein>
    <submittedName>
        <fullName evidence="2">Uncharacterized protein</fullName>
    </submittedName>
</protein>
<feature type="compositionally biased region" description="Low complexity" evidence="1">
    <location>
        <begin position="115"/>
        <end position="126"/>
    </location>
</feature>
<accession>A0AAN8Z0W2</accession>
<keyword evidence="3" id="KW-1185">Reference proteome</keyword>
<gene>
    <name evidence="2" type="ORF">RJ641_012796</name>
</gene>
<comment type="caution">
    <text evidence="2">The sequence shown here is derived from an EMBL/GenBank/DDBJ whole genome shotgun (WGS) entry which is preliminary data.</text>
</comment>
<name>A0AAN8Z0W2_9MAGN</name>
<evidence type="ECO:0000313" key="2">
    <source>
        <dbReference type="EMBL" id="KAK6922289.1"/>
    </source>
</evidence>
<sequence>MKRNTLWFVRMMMCGMNGSRIIQMQKLSETKYVPYCEVLCIIVRRNQVIGKGAETVIDAVEEVGGELGNNDIPLMAVADEADDVHTSADDAEAAQSASASRPYGKRKHLSTSNASTERSISSDSTSPGIGEIAKVIKTYLETTKQQFSILSRLLGSQEAAEKDTAEKRRKVNGELKRIPNLNLQELAGTTSDSIINCK</sequence>
<evidence type="ECO:0000313" key="3">
    <source>
        <dbReference type="Proteomes" id="UP001370490"/>
    </source>
</evidence>
<feature type="region of interest" description="Disordered" evidence="1">
    <location>
        <begin position="83"/>
        <end position="126"/>
    </location>
</feature>
<dbReference type="EMBL" id="JBAMMX010000019">
    <property type="protein sequence ID" value="KAK6922289.1"/>
    <property type="molecule type" value="Genomic_DNA"/>
</dbReference>